<feature type="signal peptide" evidence="2">
    <location>
        <begin position="1"/>
        <end position="21"/>
    </location>
</feature>
<dbReference type="InterPro" id="IPR012464">
    <property type="entry name" value="DUF1676"/>
</dbReference>
<keyword evidence="2" id="KW-0732">Signal</keyword>
<dbReference type="EMBL" id="OU895879">
    <property type="protein sequence ID" value="CAG9808898.1"/>
    <property type="molecule type" value="Genomic_DNA"/>
</dbReference>
<accession>A0A9N9S415</accession>
<keyword evidence="4" id="KW-1185">Reference proteome</keyword>
<dbReference type="Pfam" id="PF07898">
    <property type="entry name" value="DUF1676"/>
    <property type="match status" value="1"/>
</dbReference>
<evidence type="ECO:0000256" key="1">
    <source>
        <dbReference type="SAM" id="Phobius"/>
    </source>
</evidence>
<keyword evidence="1" id="KW-0472">Membrane</keyword>
<organism evidence="3 4">
    <name type="scientific">Chironomus riparius</name>
    <dbReference type="NCBI Taxonomy" id="315576"/>
    <lineage>
        <taxon>Eukaryota</taxon>
        <taxon>Metazoa</taxon>
        <taxon>Ecdysozoa</taxon>
        <taxon>Arthropoda</taxon>
        <taxon>Hexapoda</taxon>
        <taxon>Insecta</taxon>
        <taxon>Pterygota</taxon>
        <taxon>Neoptera</taxon>
        <taxon>Endopterygota</taxon>
        <taxon>Diptera</taxon>
        <taxon>Nematocera</taxon>
        <taxon>Chironomoidea</taxon>
        <taxon>Chironomidae</taxon>
        <taxon>Chironominae</taxon>
        <taxon>Chironomus</taxon>
    </lineage>
</organism>
<sequence>MNQYCIKIVILLLPLIALGYCEQSSDNSYVNNISENNKNQSKYSTTTNQQHSIKNSQHYVSDMQELSDVVSEYVDDILKRDTINLLPGIAIQKKINTSDEAESRTADKSLISKIQQFTNNHVLTVNLARASTATGRLFFFKGLKKFMWPLFIGFQVVKTALLVLFLPSIIGSVGKIAAKGLPSLSGTISQFSQFSNPNQNAHVEQVDDLEFKDNSGNVDSDPEGTLNSVYQYAIPDMKNNFASQMYESAQANNAITRLGLDKVEMVEKMKTTGFSSKKDDFKIFHDIPSSSHLLMNYDPFYSPLLSRLDTIFQQLGLGAMSDEKCRAKLVCLMYSNPAKYAPYSNLVSAQLSRELNELRKPTSDNPDILRFFRYMRAAKDGQDGMECEIAYKECLTFNDMSGPAMINTYNDINKLVQARKLSV</sequence>
<dbReference type="OrthoDB" id="6334967at2759"/>
<evidence type="ECO:0000313" key="4">
    <source>
        <dbReference type="Proteomes" id="UP001153620"/>
    </source>
</evidence>
<dbReference type="Proteomes" id="UP001153620">
    <property type="component" value="Chromosome 3"/>
</dbReference>
<feature type="transmembrane region" description="Helical" evidence="1">
    <location>
        <begin position="146"/>
        <end position="166"/>
    </location>
</feature>
<feature type="chain" id="PRO_5040353915" evidence="2">
    <location>
        <begin position="22"/>
        <end position="423"/>
    </location>
</feature>
<keyword evidence="1" id="KW-0812">Transmembrane</keyword>
<protein>
    <submittedName>
        <fullName evidence="3">Uncharacterized protein</fullName>
    </submittedName>
</protein>
<dbReference type="PANTHER" id="PTHR21879">
    <property type="entry name" value="FI03362P-RELATED-RELATED"/>
    <property type="match status" value="1"/>
</dbReference>
<name>A0A9N9S415_9DIPT</name>
<dbReference type="GO" id="GO:0016020">
    <property type="term" value="C:membrane"/>
    <property type="evidence" value="ECO:0007669"/>
    <property type="project" value="TreeGrafter"/>
</dbReference>
<gene>
    <name evidence="3" type="ORF">CHIRRI_LOCUS11733</name>
</gene>
<dbReference type="AlphaFoldDB" id="A0A9N9S415"/>
<dbReference type="PANTHER" id="PTHR21879:SF25">
    <property type="entry name" value="OSIRIS 24"/>
    <property type="match status" value="1"/>
</dbReference>
<evidence type="ECO:0000313" key="3">
    <source>
        <dbReference type="EMBL" id="CAG9808898.1"/>
    </source>
</evidence>
<reference evidence="3" key="2">
    <citation type="submission" date="2022-10" db="EMBL/GenBank/DDBJ databases">
        <authorList>
            <consortium name="ENA_rothamsted_submissions"/>
            <consortium name="culmorum"/>
            <person name="King R."/>
        </authorList>
    </citation>
    <scope>NUCLEOTIDE SEQUENCE</scope>
</reference>
<evidence type="ECO:0000256" key="2">
    <source>
        <dbReference type="SAM" id="SignalP"/>
    </source>
</evidence>
<reference evidence="3" key="1">
    <citation type="submission" date="2022-01" db="EMBL/GenBank/DDBJ databases">
        <authorList>
            <person name="King R."/>
        </authorList>
    </citation>
    <scope>NUCLEOTIDE SEQUENCE</scope>
</reference>
<proteinExistence type="predicted"/>
<keyword evidence="1" id="KW-1133">Transmembrane helix</keyword>